<sequence length="34" mass="3546">FLDPEGFVCLRASGKSAAGVGVPKTTMNKDNSTF</sequence>
<name>X1JQM0_9ZZZZ</name>
<feature type="non-terminal residue" evidence="1">
    <location>
        <position position="1"/>
    </location>
</feature>
<dbReference type="AlphaFoldDB" id="X1JQM0"/>
<organism evidence="1">
    <name type="scientific">marine sediment metagenome</name>
    <dbReference type="NCBI Taxonomy" id="412755"/>
    <lineage>
        <taxon>unclassified sequences</taxon>
        <taxon>metagenomes</taxon>
        <taxon>ecological metagenomes</taxon>
    </lineage>
</organism>
<dbReference type="EMBL" id="BARU01036753">
    <property type="protein sequence ID" value="GAH80564.1"/>
    <property type="molecule type" value="Genomic_DNA"/>
</dbReference>
<proteinExistence type="predicted"/>
<accession>X1JQM0</accession>
<comment type="caution">
    <text evidence="1">The sequence shown here is derived from an EMBL/GenBank/DDBJ whole genome shotgun (WGS) entry which is preliminary data.</text>
</comment>
<evidence type="ECO:0000313" key="1">
    <source>
        <dbReference type="EMBL" id="GAH80564.1"/>
    </source>
</evidence>
<gene>
    <name evidence="1" type="ORF">S03H2_57340</name>
</gene>
<protein>
    <submittedName>
        <fullName evidence="1">Uncharacterized protein</fullName>
    </submittedName>
</protein>
<reference evidence="1" key="1">
    <citation type="journal article" date="2014" name="Front. Microbiol.">
        <title>High frequency of phylogenetically diverse reductive dehalogenase-homologous genes in deep subseafloor sedimentary metagenomes.</title>
        <authorList>
            <person name="Kawai M."/>
            <person name="Futagami T."/>
            <person name="Toyoda A."/>
            <person name="Takaki Y."/>
            <person name="Nishi S."/>
            <person name="Hori S."/>
            <person name="Arai W."/>
            <person name="Tsubouchi T."/>
            <person name="Morono Y."/>
            <person name="Uchiyama I."/>
            <person name="Ito T."/>
            <person name="Fujiyama A."/>
            <person name="Inagaki F."/>
            <person name="Takami H."/>
        </authorList>
    </citation>
    <scope>NUCLEOTIDE SEQUENCE</scope>
    <source>
        <strain evidence="1">Expedition CK06-06</strain>
    </source>
</reference>